<dbReference type="Gene3D" id="3.40.50.300">
    <property type="entry name" value="P-loop containing nucleotide triphosphate hydrolases"/>
    <property type="match status" value="1"/>
</dbReference>
<dbReference type="InterPro" id="IPR027417">
    <property type="entry name" value="P-loop_NTPase"/>
</dbReference>
<feature type="active site" description="Charge relay system" evidence="1">
    <location>
        <position position="239"/>
    </location>
</feature>
<feature type="transmembrane region" description="Helical" evidence="3">
    <location>
        <begin position="753"/>
        <end position="771"/>
    </location>
</feature>
<keyword evidence="3" id="KW-0472">Membrane</keyword>
<evidence type="ECO:0000259" key="4">
    <source>
        <dbReference type="Pfam" id="PF00082"/>
    </source>
</evidence>
<name>A0ABP0B6L5_9PEZI</name>
<dbReference type="Pfam" id="PF17784">
    <property type="entry name" value="Sulfotransfer_4"/>
    <property type="match status" value="1"/>
</dbReference>
<feature type="transmembrane region" description="Helical" evidence="3">
    <location>
        <begin position="417"/>
        <end position="435"/>
    </location>
</feature>
<proteinExistence type="inferred from homology"/>
<evidence type="ECO:0000256" key="1">
    <source>
        <dbReference type="PROSITE-ProRule" id="PRU01240"/>
    </source>
</evidence>
<dbReference type="Gene3D" id="3.40.50.200">
    <property type="entry name" value="Peptidase S8/S53 domain"/>
    <property type="match status" value="1"/>
</dbReference>
<feature type="domain" description="DUF7580" evidence="5">
    <location>
        <begin position="3"/>
        <end position="177"/>
    </location>
</feature>
<evidence type="ECO:0000259" key="5">
    <source>
        <dbReference type="Pfam" id="PF24476"/>
    </source>
</evidence>
<feature type="active site" description="Charge relay system" evidence="1">
    <location>
        <position position="262"/>
    </location>
</feature>
<accession>A0ABP0B6L5</accession>
<dbReference type="SUPFAM" id="SSF52743">
    <property type="entry name" value="Subtilisin-like"/>
    <property type="match status" value="1"/>
</dbReference>
<feature type="region of interest" description="Disordered" evidence="2">
    <location>
        <begin position="724"/>
        <end position="745"/>
    </location>
</feature>
<sequence>MAKLMLAAILGYSLFHLFGGPWLLNGALSRWNRQSIMFLERNGTIFLRPFLQYRFVDGLEHANDAVGQADETCSHRYPVLVQFAILLLEIHEWKKLQFLDEDGNLLEDDISIWAATEIAYGAAVENMPEVRFRAAIEKCLELSFGDDEADDGDSDNDIRLRRIIYDEVVIPLHDELDFAFSERFNIRDIDACAANTNLVSAPLVSPTLYQALDMTSIPQAQVTAEPITATGKVYNVFQDIEFPAATAALTDKWFKRFKELRHGTIVASIILDLAPHVDLYIARVTQTGEMTDIEAENVAKAIRTATDDWKCQIINLSLGFTDRIPSVERAVNYAHDKNVIIFAAASNEGANCQDVACPANSTNTIGVYSADGNGVPSGYNPVPHKLDGLQDMFCIVGENVPFTNAQGEVVRKSGTSFAAPVAVSIAACLLGLASLRSIETKMPVNTPAGMKRIDTDIDRRSGTRKVPMKVLLLGLGRTGTASMREAMTQLGYVDTYHMMSCSIENPPDALLWMDALRAKYDGVGQPFTRADWDKLLGRCQAVCDWPAVAFAEELIAAYPEAKVVMTTRNVDSWHASTLKTVYWRAMDPELAWLSKVSWAAGMYQPMLRKFFDTFFEGKFPTRGKAIYEEHYAKVRSLVPPERLLEFRVSEGWEPLCKFLGDAVPPADQPFPNVNESATFVSRSRRRNRMQMLNVALRWLLTVLAVWISALLLRSSSIWGMRAGGNSGTGTSSNANGTTTSDESTVDGQSAPSLLLLVGGISVLNSAVYYAVDRVRMSSRAKAS</sequence>
<feature type="compositionally biased region" description="Low complexity" evidence="2">
    <location>
        <begin position="728"/>
        <end position="740"/>
    </location>
</feature>
<dbReference type="PANTHER" id="PTHR36978">
    <property type="entry name" value="P-LOOP CONTAINING NUCLEOTIDE TRIPHOSPHATE HYDROLASE"/>
    <property type="match status" value="1"/>
</dbReference>
<dbReference type="PROSITE" id="PS51892">
    <property type="entry name" value="SUBTILASE"/>
    <property type="match status" value="1"/>
</dbReference>
<organism evidence="6 7">
    <name type="scientific">Sporothrix curviconia</name>
    <dbReference type="NCBI Taxonomy" id="1260050"/>
    <lineage>
        <taxon>Eukaryota</taxon>
        <taxon>Fungi</taxon>
        <taxon>Dikarya</taxon>
        <taxon>Ascomycota</taxon>
        <taxon>Pezizomycotina</taxon>
        <taxon>Sordariomycetes</taxon>
        <taxon>Sordariomycetidae</taxon>
        <taxon>Ophiostomatales</taxon>
        <taxon>Ophiostomataceae</taxon>
        <taxon>Sporothrix</taxon>
    </lineage>
</organism>
<evidence type="ECO:0000313" key="6">
    <source>
        <dbReference type="EMBL" id="CAK7215161.1"/>
    </source>
</evidence>
<evidence type="ECO:0008006" key="8">
    <source>
        <dbReference type="Google" id="ProtNLM"/>
    </source>
</evidence>
<gene>
    <name evidence="6" type="ORF">SCUCBS95973_002386</name>
</gene>
<comment type="caution">
    <text evidence="6">The sequence shown here is derived from an EMBL/GenBank/DDBJ whole genome shotgun (WGS) entry which is preliminary data.</text>
</comment>
<keyword evidence="3" id="KW-0812">Transmembrane</keyword>
<dbReference type="InterPro" id="IPR036852">
    <property type="entry name" value="Peptidase_S8/S53_dom_sf"/>
</dbReference>
<dbReference type="PANTHER" id="PTHR36978:SF4">
    <property type="entry name" value="P-LOOP CONTAINING NUCLEOSIDE TRIPHOSPHATE HYDROLASE PROTEIN"/>
    <property type="match status" value="1"/>
</dbReference>
<dbReference type="Pfam" id="PF24476">
    <property type="entry name" value="DUF7580"/>
    <property type="match status" value="1"/>
</dbReference>
<dbReference type="Proteomes" id="UP001642405">
    <property type="component" value="Unassembled WGS sequence"/>
</dbReference>
<keyword evidence="1" id="KW-0645">Protease</keyword>
<dbReference type="Pfam" id="PF00082">
    <property type="entry name" value="Peptidase_S8"/>
    <property type="match status" value="1"/>
</dbReference>
<keyword evidence="7" id="KW-1185">Reference proteome</keyword>
<keyword evidence="1" id="KW-0720">Serine protease</keyword>
<dbReference type="SUPFAM" id="SSF52540">
    <property type="entry name" value="P-loop containing nucleoside triphosphate hydrolases"/>
    <property type="match status" value="1"/>
</dbReference>
<evidence type="ECO:0000256" key="3">
    <source>
        <dbReference type="SAM" id="Phobius"/>
    </source>
</evidence>
<evidence type="ECO:0000313" key="7">
    <source>
        <dbReference type="Proteomes" id="UP001642405"/>
    </source>
</evidence>
<dbReference type="EMBL" id="CAWUHB010000009">
    <property type="protein sequence ID" value="CAK7215161.1"/>
    <property type="molecule type" value="Genomic_DNA"/>
</dbReference>
<comment type="similarity">
    <text evidence="1">Belongs to the peptidase S8 family.</text>
</comment>
<feature type="transmembrane region" description="Helical" evidence="3">
    <location>
        <begin position="694"/>
        <end position="712"/>
    </location>
</feature>
<dbReference type="InterPro" id="IPR000209">
    <property type="entry name" value="Peptidase_S8/S53_dom"/>
</dbReference>
<dbReference type="CDD" id="cd00306">
    <property type="entry name" value="Peptidases_S8_S53"/>
    <property type="match status" value="1"/>
</dbReference>
<feature type="active site" description="Charge relay system" evidence="1">
    <location>
        <position position="416"/>
    </location>
</feature>
<reference evidence="6 7" key="1">
    <citation type="submission" date="2024-01" db="EMBL/GenBank/DDBJ databases">
        <authorList>
            <person name="Allen C."/>
            <person name="Tagirdzhanova G."/>
        </authorList>
    </citation>
    <scope>NUCLEOTIDE SEQUENCE [LARGE SCALE GENOMIC DNA]</scope>
</reference>
<dbReference type="InterPro" id="IPR056002">
    <property type="entry name" value="DUF7580"/>
</dbReference>
<dbReference type="InterPro" id="IPR040632">
    <property type="entry name" value="Sulfotransfer_4"/>
</dbReference>
<keyword evidence="1" id="KW-0378">Hydrolase</keyword>
<keyword evidence="3" id="KW-1133">Transmembrane helix</keyword>
<feature type="domain" description="Peptidase S8/S53" evidence="4">
    <location>
        <begin position="260"/>
        <end position="431"/>
    </location>
</feature>
<protein>
    <recommendedName>
        <fullName evidence="8">Peptidase S8/S53 domain-containing protein</fullName>
    </recommendedName>
</protein>
<evidence type="ECO:0000256" key="2">
    <source>
        <dbReference type="SAM" id="MobiDB-lite"/>
    </source>
</evidence>